<dbReference type="Pfam" id="PF00781">
    <property type="entry name" value="DAGK_cat"/>
    <property type="match status" value="1"/>
</dbReference>
<protein>
    <recommendedName>
        <fullName evidence="5">DAGKc domain-containing protein</fullName>
    </recommendedName>
</protein>
<dbReference type="InterPro" id="IPR017438">
    <property type="entry name" value="ATP-NAD_kinase_N"/>
</dbReference>
<dbReference type="PANTHER" id="PTHR12358">
    <property type="entry name" value="SPHINGOSINE KINASE"/>
    <property type="match status" value="1"/>
</dbReference>
<dbReference type="InterPro" id="IPR016064">
    <property type="entry name" value="NAD/diacylglycerol_kinase_sf"/>
</dbReference>
<organism evidence="6">
    <name type="scientific">marine metagenome</name>
    <dbReference type="NCBI Taxonomy" id="408172"/>
    <lineage>
        <taxon>unclassified sequences</taxon>
        <taxon>metagenomes</taxon>
        <taxon>ecological metagenomes</taxon>
    </lineage>
</organism>
<accession>A0A382RAR5</accession>
<dbReference type="PROSITE" id="PS50146">
    <property type="entry name" value="DAGK"/>
    <property type="match status" value="1"/>
</dbReference>
<reference evidence="6" key="1">
    <citation type="submission" date="2018-05" db="EMBL/GenBank/DDBJ databases">
        <authorList>
            <person name="Lanie J.A."/>
            <person name="Ng W.-L."/>
            <person name="Kazmierczak K.M."/>
            <person name="Andrzejewski T.M."/>
            <person name="Davidsen T.M."/>
            <person name="Wayne K.J."/>
            <person name="Tettelin H."/>
            <person name="Glass J.I."/>
            <person name="Rusch D."/>
            <person name="Podicherti R."/>
            <person name="Tsui H.-C.T."/>
            <person name="Winkler M.E."/>
        </authorList>
    </citation>
    <scope>NUCLEOTIDE SEQUENCE</scope>
</reference>
<evidence type="ECO:0000259" key="5">
    <source>
        <dbReference type="PROSITE" id="PS50146"/>
    </source>
</evidence>
<dbReference type="InterPro" id="IPR001206">
    <property type="entry name" value="Diacylglycerol_kinase_cat_dom"/>
</dbReference>
<dbReference type="Gene3D" id="2.60.200.40">
    <property type="match status" value="1"/>
</dbReference>
<feature type="domain" description="DAGKc" evidence="5">
    <location>
        <begin position="15"/>
        <end position="145"/>
    </location>
</feature>
<proteinExistence type="predicted"/>
<evidence type="ECO:0000313" key="6">
    <source>
        <dbReference type="EMBL" id="SVC93651.1"/>
    </source>
</evidence>
<dbReference type="PANTHER" id="PTHR12358:SF54">
    <property type="entry name" value="SPHINGOSINE KINASE RELATED PROTEIN"/>
    <property type="match status" value="1"/>
</dbReference>
<dbReference type="Gene3D" id="3.40.50.10330">
    <property type="entry name" value="Probable inorganic polyphosphate/atp-NAD kinase, domain 1"/>
    <property type="match status" value="1"/>
</dbReference>
<evidence type="ECO:0000256" key="3">
    <source>
        <dbReference type="ARBA" id="ARBA00022777"/>
    </source>
</evidence>
<dbReference type="AlphaFoldDB" id="A0A382RAR5"/>
<feature type="non-terminal residue" evidence="6">
    <location>
        <position position="264"/>
    </location>
</feature>
<gene>
    <name evidence="6" type="ORF">METZ01_LOCUS346505</name>
</gene>
<name>A0A382RAR5_9ZZZZ</name>
<dbReference type="InterPro" id="IPR045540">
    <property type="entry name" value="YegS/DAGK_C"/>
</dbReference>
<dbReference type="InterPro" id="IPR050187">
    <property type="entry name" value="Lipid_Phosphate_FormReg"/>
</dbReference>
<dbReference type="GO" id="GO:0016301">
    <property type="term" value="F:kinase activity"/>
    <property type="evidence" value="ECO:0007669"/>
    <property type="project" value="UniProtKB-KW"/>
</dbReference>
<evidence type="ECO:0000256" key="4">
    <source>
        <dbReference type="ARBA" id="ARBA00022840"/>
    </source>
</evidence>
<dbReference type="SMART" id="SM00046">
    <property type="entry name" value="DAGKc"/>
    <property type="match status" value="1"/>
</dbReference>
<dbReference type="Pfam" id="PF19279">
    <property type="entry name" value="YegS_C"/>
    <property type="match status" value="1"/>
</dbReference>
<dbReference type="SUPFAM" id="SSF111331">
    <property type="entry name" value="NAD kinase/diacylglycerol kinase-like"/>
    <property type="match status" value="1"/>
</dbReference>
<sequence>MSKNEGPSKIEYPFPDSKRFLVLLNRGASGRPVTTLRRQLAGAFSARGVPFDIVEPSDREEAFHVTRAAAKRGYRAVVAVGGDGTVGVALRGTAGTEVPVAIVPCGTGNQLALNFGVPSSLEESVGVAVEGSVVKIDIGRANGDPFALMAGAGLDADVMTDATTELKNRVGFAAYLYSGLKNVIVPPSADFRIVADEHEVEVNASMVLLANAGQLKAGPFPVELTVAPESSFQDGFIDVCIYAPRNLPEVAGLLWQVARRQFAG</sequence>
<keyword evidence="3" id="KW-0418">Kinase</keyword>
<dbReference type="EMBL" id="UINC01119660">
    <property type="protein sequence ID" value="SVC93651.1"/>
    <property type="molecule type" value="Genomic_DNA"/>
</dbReference>
<evidence type="ECO:0000256" key="1">
    <source>
        <dbReference type="ARBA" id="ARBA00022679"/>
    </source>
</evidence>
<keyword evidence="4" id="KW-0067">ATP-binding</keyword>
<evidence type="ECO:0000256" key="2">
    <source>
        <dbReference type="ARBA" id="ARBA00022741"/>
    </source>
</evidence>
<dbReference type="GO" id="GO:0005524">
    <property type="term" value="F:ATP binding"/>
    <property type="evidence" value="ECO:0007669"/>
    <property type="project" value="UniProtKB-KW"/>
</dbReference>
<keyword evidence="2" id="KW-0547">Nucleotide-binding</keyword>
<keyword evidence="1" id="KW-0808">Transferase</keyword>